<gene>
    <name evidence="1" type="ORF">ACFQY0_21055</name>
</gene>
<evidence type="ECO:0000313" key="1">
    <source>
        <dbReference type="EMBL" id="MFC7339687.1"/>
    </source>
</evidence>
<accession>A0ABW2LB70</accession>
<protein>
    <submittedName>
        <fullName evidence="1">Uncharacterized protein</fullName>
    </submittedName>
</protein>
<keyword evidence="2" id="KW-1185">Reference proteome</keyword>
<evidence type="ECO:0000313" key="2">
    <source>
        <dbReference type="Proteomes" id="UP001596472"/>
    </source>
</evidence>
<organism evidence="1 2">
    <name type="scientific">Haloferula chungangensis</name>
    <dbReference type="NCBI Taxonomy" id="1048331"/>
    <lineage>
        <taxon>Bacteria</taxon>
        <taxon>Pseudomonadati</taxon>
        <taxon>Verrucomicrobiota</taxon>
        <taxon>Verrucomicrobiia</taxon>
        <taxon>Verrucomicrobiales</taxon>
        <taxon>Verrucomicrobiaceae</taxon>
        <taxon>Haloferula</taxon>
    </lineage>
</organism>
<comment type="caution">
    <text evidence="1">The sequence shown here is derived from an EMBL/GenBank/DDBJ whole genome shotgun (WGS) entry which is preliminary data.</text>
</comment>
<name>A0ABW2LB70_9BACT</name>
<reference evidence="2" key="1">
    <citation type="journal article" date="2019" name="Int. J. Syst. Evol. Microbiol.">
        <title>The Global Catalogue of Microorganisms (GCM) 10K type strain sequencing project: providing services to taxonomists for standard genome sequencing and annotation.</title>
        <authorList>
            <consortium name="The Broad Institute Genomics Platform"/>
            <consortium name="The Broad Institute Genome Sequencing Center for Infectious Disease"/>
            <person name="Wu L."/>
            <person name="Ma J."/>
        </authorList>
    </citation>
    <scope>NUCLEOTIDE SEQUENCE [LARGE SCALE GENOMIC DNA]</scope>
    <source>
        <strain evidence="2">CGMCC 4.1467</strain>
    </source>
</reference>
<dbReference type="RefSeq" id="WP_379716975.1">
    <property type="nucleotide sequence ID" value="NZ_JBHTBS010000039.1"/>
</dbReference>
<dbReference type="EMBL" id="JBHTBS010000039">
    <property type="protein sequence ID" value="MFC7339687.1"/>
    <property type="molecule type" value="Genomic_DNA"/>
</dbReference>
<dbReference type="Proteomes" id="UP001596472">
    <property type="component" value="Unassembled WGS sequence"/>
</dbReference>
<sequence>MKNYGFTILKDVADLDFDLLVDELDDFLVAADLGATYAADSFGDDRLVICFNLTGEVDGSLSKLGKFTDRCPKLWEAQIVPLR</sequence>
<proteinExistence type="predicted"/>